<keyword evidence="3" id="KW-1185">Reference proteome</keyword>
<accession>A0ABQ9HZ05</accession>
<protein>
    <submittedName>
        <fullName evidence="2">Uncharacterized protein</fullName>
    </submittedName>
</protein>
<reference evidence="2 3" key="1">
    <citation type="submission" date="2023-02" db="EMBL/GenBank/DDBJ databases">
        <title>LHISI_Scaffold_Assembly.</title>
        <authorList>
            <person name="Stuart O.P."/>
            <person name="Cleave R."/>
            <person name="Magrath M.J.L."/>
            <person name="Mikheyev A.S."/>
        </authorList>
    </citation>
    <scope>NUCLEOTIDE SEQUENCE [LARGE SCALE GENOMIC DNA]</scope>
    <source>
        <strain evidence="2">Daus_M_001</strain>
        <tissue evidence="2">Leg muscle</tissue>
    </source>
</reference>
<comment type="caution">
    <text evidence="2">The sequence shown here is derived from an EMBL/GenBank/DDBJ whole genome shotgun (WGS) entry which is preliminary data.</text>
</comment>
<feature type="region of interest" description="Disordered" evidence="1">
    <location>
        <begin position="29"/>
        <end position="59"/>
    </location>
</feature>
<evidence type="ECO:0000256" key="1">
    <source>
        <dbReference type="SAM" id="MobiDB-lite"/>
    </source>
</evidence>
<evidence type="ECO:0000313" key="3">
    <source>
        <dbReference type="Proteomes" id="UP001159363"/>
    </source>
</evidence>
<dbReference type="EMBL" id="JARBHB010000003">
    <property type="protein sequence ID" value="KAJ8889299.1"/>
    <property type="molecule type" value="Genomic_DNA"/>
</dbReference>
<organism evidence="2 3">
    <name type="scientific">Dryococelus australis</name>
    <dbReference type="NCBI Taxonomy" id="614101"/>
    <lineage>
        <taxon>Eukaryota</taxon>
        <taxon>Metazoa</taxon>
        <taxon>Ecdysozoa</taxon>
        <taxon>Arthropoda</taxon>
        <taxon>Hexapoda</taxon>
        <taxon>Insecta</taxon>
        <taxon>Pterygota</taxon>
        <taxon>Neoptera</taxon>
        <taxon>Polyneoptera</taxon>
        <taxon>Phasmatodea</taxon>
        <taxon>Verophasmatodea</taxon>
        <taxon>Anareolatae</taxon>
        <taxon>Phasmatidae</taxon>
        <taxon>Eurycanthinae</taxon>
        <taxon>Dryococelus</taxon>
    </lineage>
</organism>
<gene>
    <name evidence="2" type="ORF">PR048_008797</name>
</gene>
<dbReference type="Proteomes" id="UP001159363">
    <property type="component" value="Chromosome 3"/>
</dbReference>
<evidence type="ECO:0000313" key="2">
    <source>
        <dbReference type="EMBL" id="KAJ8889299.1"/>
    </source>
</evidence>
<proteinExistence type="predicted"/>
<name>A0ABQ9HZ05_9NEOP</name>
<sequence>MLERRSPISTWRPTRLPAAHSIGDLSQHAVTNQTPSPFPEPHAVNQKMGTLASEKSHATSSLGSGGAVVRLLASNIGEPGLILRRVAPGFSHVGIVPDDVVGRRDFLGDFPCEIAACSANSRAAHTGQQYGVTYQRHVRTPFANQRLATYSPAGSQANRKLNAGFSIQSETRPVPKVSHRNRKQISVASTLYRRLSVGKRWVREYARFVQSLKDGNGFKLKRQSTGSSVRIKTVHDKALGTDLLVSDWLWRWTASRLKYPAWRPAGAGQVGIPRFRGKTAAALSPPRRCPLTPPYTLIIDVTSAVRYTGLPAGRDASSGTMVAELLVCSPPNKTIRVQSSVGSLRIFACGNRAGRCRQSVGFLGDPPLLLPFHSGTAPYSPQSPSSALKTSTLRAAKSLHSLAVQSSHKINGVAVTLVWAC</sequence>